<organism evidence="2">
    <name type="scientific">Chrysotila carterae</name>
    <name type="common">Marine alga</name>
    <name type="synonym">Syracosphaera carterae</name>
    <dbReference type="NCBI Taxonomy" id="13221"/>
    <lineage>
        <taxon>Eukaryota</taxon>
        <taxon>Haptista</taxon>
        <taxon>Haptophyta</taxon>
        <taxon>Prymnesiophyceae</taxon>
        <taxon>Isochrysidales</taxon>
        <taxon>Isochrysidaceae</taxon>
        <taxon>Chrysotila</taxon>
    </lineage>
</organism>
<reference evidence="2" key="1">
    <citation type="submission" date="2021-01" db="EMBL/GenBank/DDBJ databases">
        <authorList>
            <person name="Corre E."/>
            <person name="Pelletier E."/>
            <person name="Niang G."/>
            <person name="Scheremetjew M."/>
            <person name="Finn R."/>
            <person name="Kale V."/>
            <person name="Holt S."/>
            <person name="Cochrane G."/>
            <person name="Meng A."/>
            <person name="Brown T."/>
            <person name="Cohen L."/>
        </authorList>
    </citation>
    <scope>NUCLEOTIDE SEQUENCE</scope>
    <source>
        <strain evidence="2">CCMP645</strain>
    </source>
</reference>
<proteinExistence type="predicted"/>
<evidence type="ECO:0000313" key="2">
    <source>
        <dbReference type="EMBL" id="CAE0773406.1"/>
    </source>
</evidence>
<dbReference type="EMBL" id="HBIZ01040752">
    <property type="protein sequence ID" value="CAE0773406.1"/>
    <property type="molecule type" value="Transcribed_RNA"/>
</dbReference>
<name>A0A7S4BQT3_CHRCT</name>
<feature type="region of interest" description="Disordered" evidence="1">
    <location>
        <begin position="123"/>
        <end position="164"/>
    </location>
</feature>
<protein>
    <submittedName>
        <fullName evidence="2">Uncharacterized protein</fullName>
    </submittedName>
</protein>
<feature type="compositionally biased region" description="Acidic residues" evidence="1">
    <location>
        <begin position="131"/>
        <end position="140"/>
    </location>
</feature>
<gene>
    <name evidence="2" type="ORF">PCAR00345_LOCUS26018</name>
</gene>
<evidence type="ECO:0000256" key="1">
    <source>
        <dbReference type="SAM" id="MobiDB-lite"/>
    </source>
</evidence>
<dbReference type="AlphaFoldDB" id="A0A7S4BQT3"/>
<sequence>MLPLSNPPFPSPFRLQPLFRWVETTSIGTAETTLMQATRIGRAEFEEELRSTSQISLRRVTRDEQKAMRCYMRIDGLLCDGARWRALLARADACAARLQPLREALEAADAVERARYPFHALGKRRARDGSGGEDEDEDGGGCDGGGSGRGGGGGGGGGVGGDIA</sequence>
<feature type="compositionally biased region" description="Gly residues" evidence="1">
    <location>
        <begin position="141"/>
        <end position="164"/>
    </location>
</feature>
<accession>A0A7S4BQT3</accession>